<dbReference type="Proteomes" id="UP001623348">
    <property type="component" value="Unassembled WGS sequence"/>
</dbReference>
<gene>
    <name evidence="1" type="ORF">GRJ2_001193000</name>
</gene>
<sequence length="161" mass="17885">MKFNKAKCKVLHKGQGKTKHRYRLGGESIESSPEENNLGVLVDEKLNMTWQCALVAQKANHILGCVKRSMTSRSREVILTLYSALDEIQLGIIITEITATVLSEEAVEADGVKMLSKKLEKFMDPRSINKTLKGIDRAISCVILNTTSVDTGKYKENGSKE</sequence>
<reference evidence="1 2" key="1">
    <citation type="submission" date="2024-06" db="EMBL/GenBank/DDBJ databases">
        <title>The draft genome of Grus japonensis, version 3.</title>
        <authorList>
            <person name="Nabeshima K."/>
            <person name="Suzuki S."/>
            <person name="Onuma M."/>
        </authorList>
    </citation>
    <scope>NUCLEOTIDE SEQUENCE [LARGE SCALE GENOMIC DNA]</scope>
    <source>
        <strain evidence="1 2">451A</strain>
    </source>
</reference>
<organism evidence="1 2">
    <name type="scientific">Grus japonensis</name>
    <name type="common">Japanese crane</name>
    <name type="synonym">Red-crowned crane</name>
    <dbReference type="NCBI Taxonomy" id="30415"/>
    <lineage>
        <taxon>Eukaryota</taxon>
        <taxon>Metazoa</taxon>
        <taxon>Chordata</taxon>
        <taxon>Craniata</taxon>
        <taxon>Vertebrata</taxon>
        <taxon>Euteleostomi</taxon>
        <taxon>Archelosauria</taxon>
        <taxon>Archosauria</taxon>
        <taxon>Dinosauria</taxon>
        <taxon>Saurischia</taxon>
        <taxon>Theropoda</taxon>
        <taxon>Coelurosauria</taxon>
        <taxon>Aves</taxon>
        <taxon>Neognathae</taxon>
        <taxon>Neoaves</taxon>
        <taxon>Gruiformes</taxon>
        <taxon>Gruidae</taxon>
        <taxon>Grus</taxon>
    </lineage>
</organism>
<keyword evidence="2" id="KW-1185">Reference proteome</keyword>
<dbReference type="EMBL" id="BAAFJT010000003">
    <property type="protein sequence ID" value="GAB0187277.1"/>
    <property type="molecule type" value="Genomic_DNA"/>
</dbReference>
<evidence type="ECO:0000313" key="2">
    <source>
        <dbReference type="Proteomes" id="UP001623348"/>
    </source>
</evidence>
<dbReference type="PANTHER" id="PTHR33332">
    <property type="entry name" value="REVERSE TRANSCRIPTASE DOMAIN-CONTAINING PROTEIN"/>
    <property type="match status" value="1"/>
</dbReference>
<name>A0ABC9WQA8_GRUJA</name>
<evidence type="ECO:0000313" key="1">
    <source>
        <dbReference type="EMBL" id="GAB0187277.1"/>
    </source>
</evidence>
<comment type="caution">
    <text evidence="1">The sequence shown here is derived from an EMBL/GenBank/DDBJ whole genome shotgun (WGS) entry which is preliminary data.</text>
</comment>
<accession>A0ABC9WQA8</accession>
<dbReference type="AlphaFoldDB" id="A0ABC9WQA8"/>
<proteinExistence type="predicted"/>
<protein>
    <submittedName>
        <fullName evidence="1">Uncharacterized protein</fullName>
    </submittedName>
</protein>